<evidence type="ECO:0000313" key="2">
    <source>
        <dbReference type="EMBL" id="EDX75291.1"/>
    </source>
</evidence>
<organism evidence="2 3">
    <name type="scientific">Coleofasciculus chthonoplastes PCC 7420</name>
    <dbReference type="NCBI Taxonomy" id="118168"/>
    <lineage>
        <taxon>Bacteria</taxon>
        <taxon>Bacillati</taxon>
        <taxon>Cyanobacteriota</taxon>
        <taxon>Cyanophyceae</taxon>
        <taxon>Coleofasciculales</taxon>
        <taxon>Coleofasciculaceae</taxon>
        <taxon>Coleofasciculus</taxon>
    </lineage>
</organism>
<feature type="transmembrane region" description="Helical" evidence="1">
    <location>
        <begin position="12"/>
        <end position="29"/>
    </location>
</feature>
<evidence type="ECO:0000313" key="3">
    <source>
        <dbReference type="Proteomes" id="UP000003835"/>
    </source>
</evidence>
<proteinExistence type="predicted"/>
<name>B4VS17_9CYAN</name>
<dbReference type="PANTHER" id="PTHR36111:SF2">
    <property type="entry name" value="INNER MEMBRANE PROTEIN"/>
    <property type="match status" value="1"/>
</dbReference>
<feature type="transmembrane region" description="Helical" evidence="1">
    <location>
        <begin position="71"/>
        <end position="90"/>
    </location>
</feature>
<dbReference type="InterPro" id="IPR007563">
    <property type="entry name" value="DUF554"/>
</dbReference>
<feature type="transmembrane region" description="Helical" evidence="1">
    <location>
        <begin position="200"/>
        <end position="218"/>
    </location>
</feature>
<dbReference type="Proteomes" id="UP000003835">
    <property type="component" value="Unassembled WGS sequence"/>
</dbReference>
<dbReference type="Pfam" id="PF04474">
    <property type="entry name" value="DUF554"/>
    <property type="match status" value="1"/>
</dbReference>
<dbReference type="PANTHER" id="PTHR36111">
    <property type="entry name" value="INNER MEMBRANE PROTEIN-RELATED"/>
    <property type="match status" value="1"/>
</dbReference>
<reference evidence="2 3" key="1">
    <citation type="submission" date="2008-07" db="EMBL/GenBank/DDBJ databases">
        <authorList>
            <person name="Tandeau de Marsac N."/>
            <person name="Ferriera S."/>
            <person name="Johnson J."/>
            <person name="Kravitz S."/>
            <person name="Beeson K."/>
            <person name="Sutton G."/>
            <person name="Rogers Y.-H."/>
            <person name="Friedman R."/>
            <person name="Frazier M."/>
            <person name="Venter J.C."/>
        </authorList>
    </citation>
    <scope>NUCLEOTIDE SEQUENCE [LARGE SCALE GENOMIC DNA]</scope>
    <source>
        <strain evidence="2 3">PCC 7420</strain>
    </source>
</reference>
<gene>
    <name evidence="2" type="ORF">MC7420_2295</name>
</gene>
<dbReference type="EMBL" id="DS989850">
    <property type="protein sequence ID" value="EDX75291.1"/>
    <property type="molecule type" value="Genomic_DNA"/>
</dbReference>
<sequence>MLTDFFAKTSGTWINVITVAIGTTVGLLLKHRLPKPMQQIITQGVGLLTLFLGVTMAASMTQVQAGRIDGVVLALISIVLGGLLGEWWQIEARLQSVGHWLKTRFRGSGAFTEGFVAASLLFCVGPMTLLGSLNNGLTGDDTLLTLKAVMDGIAAIALSSSFGIGVGFSIIVILVYQGGISLVAGVLAQAIPDPATDPRILLITGVGGLMILGTGINLLQLTHIRVASFLPALIAAPLIYHVARLI</sequence>
<protein>
    <recommendedName>
        <fullName evidence="4">DUF554 domain-containing protein</fullName>
    </recommendedName>
</protein>
<feature type="transmembrane region" description="Helical" evidence="1">
    <location>
        <begin position="224"/>
        <end position="243"/>
    </location>
</feature>
<evidence type="ECO:0008006" key="4">
    <source>
        <dbReference type="Google" id="ProtNLM"/>
    </source>
</evidence>
<keyword evidence="1" id="KW-1133">Transmembrane helix</keyword>
<keyword evidence="3" id="KW-1185">Reference proteome</keyword>
<keyword evidence="1" id="KW-0812">Transmembrane</keyword>
<dbReference type="HOGENOM" id="CLU_091659_0_0_3"/>
<keyword evidence="1" id="KW-0472">Membrane</keyword>
<feature type="transmembrane region" description="Helical" evidence="1">
    <location>
        <begin position="41"/>
        <end position="59"/>
    </location>
</feature>
<dbReference type="RefSeq" id="WP_006101569.1">
    <property type="nucleotide sequence ID" value="NZ_DS989850.1"/>
</dbReference>
<feature type="transmembrane region" description="Helical" evidence="1">
    <location>
        <begin position="111"/>
        <end position="133"/>
    </location>
</feature>
<evidence type="ECO:0000256" key="1">
    <source>
        <dbReference type="SAM" id="Phobius"/>
    </source>
</evidence>
<dbReference type="AlphaFoldDB" id="B4VS17"/>
<feature type="transmembrane region" description="Helical" evidence="1">
    <location>
        <begin position="153"/>
        <end position="179"/>
    </location>
</feature>
<accession>B4VS17</accession>
<dbReference type="OrthoDB" id="9797976at2"/>
<dbReference type="eggNOG" id="COG1811">
    <property type="taxonomic scope" value="Bacteria"/>
</dbReference>